<comment type="similarity">
    <text evidence="1">Belongs to the phosphate acetyltransferase and butyryltransferase family.</text>
</comment>
<dbReference type="GO" id="GO:0050182">
    <property type="term" value="F:phosphate butyryltransferase activity"/>
    <property type="evidence" value="ECO:0007669"/>
    <property type="project" value="UniProtKB-EC"/>
</dbReference>
<dbReference type="Gene3D" id="3.40.718.10">
    <property type="entry name" value="Isopropylmalate Dehydrogenase"/>
    <property type="match status" value="1"/>
</dbReference>
<keyword evidence="2 5" id="KW-0808">Transferase</keyword>
<dbReference type="HOGENOM" id="CLU_056531_0_0_0"/>
<evidence type="ECO:0000313" key="6">
    <source>
        <dbReference type="Proteomes" id="UP000002019"/>
    </source>
</evidence>
<evidence type="ECO:0000256" key="1">
    <source>
        <dbReference type="ARBA" id="ARBA00005656"/>
    </source>
</evidence>
<dbReference type="Proteomes" id="UP000002019">
    <property type="component" value="Chromosome"/>
</dbReference>
<evidence type="ECO:0000313" key="5">
    <source>
        <dbReference type="EMBL" id="CAO80621.1"/>
    </source>
</evidence>
<keyword evidence="6" id="KW-1185">Reference proteome</keyword>
<dbReference type="EC" id="2.3.1.19" evidence="5"/>
<evidence type="ECO:0000259" key="4">
    <source>
        <dbReference type="Pfam" id="PF01515"/>
    </source>
</evidence>
<dbReference type="EMBL" id="CU466930">
    <property type="protein sequence ID" value="CAO80621.1"/>
    <property type="molecule type" value="Genomic_DNA"/>
</dbReference>
<evidence type="ECO:0000256" key="3">
    <source>
        <dbReference type="ARBA" id="ARBA00023315"/>
    </source>
</evidence>
<dbReference type="InterPro" id="IPR012147">
    <property type="entry name" value="P_Ac_Bu_trans"/>
</dbReference>
<organism evidence="5 6">
    <name type="scientific">Cloacimonas acidaminovorans (strain Evry)</name>
    <dbReference type="NCBI Taxonomy" id="459349"/>
    <lineage>
        <taxon>Bacteria</taxon>
        <taxon>Pseudomonadati</taxon>
        <taxon>Candidatus Cloacimonadota</taxon>
        <taxon>Candidatus Cloacimonadia</taxon>
        <taxon>Candidatus Cloacimonadales</taxon>
        <taxon>Candidatus Cloacimonadaceae</taxon>
        <taxon>Candidatus Cloacimonas</taxon>
    </lineage>
</organism>
<accession>B0VH06</accession>
<dbReference type="OrthoDB" id="9774179at2"/>
<dbReference type="InterPro" id="IPR050500">
    <property type="entry name" value="Phos_Acetyltrans/Butyryltrans"/>
</dbReference>
<dbReference type="eggNOG" id="COG0280">
    <property type="taxonomic scope" value="Bacteria"/>
</dbReference>
<keyword evidence="3 5" id="KW-0012">Acyltransferase</keyword>
<reference evidence="5 6" key="1">
    <citation type="journal article" date="2008" name="J. Bacteriol.">
        <title>'Candidatus Cloacamonas acidaminovorans': genome sequence reconstruction provides a first glimpse of a new bacterial division.</title>
        <authorList>
            <person name="Pelletier E."/>
            <person name="Kreimeyer A."/>
            <person name="Bocs S."/>
            <person name="Rouy Z."/>
            <person name="Gyapay G."/>
            <person name="Chouari R."/>
            <person name="Riviere D."/>
            <person name="Ganesan A."/>
            <person name="Daegelen P."/>
            <person name="Sghir A."/>
            <person name="Cohen G.N."/>
            <person name="Medigue C."/>
            <person name="Weissenbach J."/>
            <person name="Le Paslier D."/>
        </authorList>
    </citation>
    <scope>NUCLEOTIDE SEQUENCE [LARGE SCALE GENOMIC DNA]</scope>
    <source>
        <strain evidence="6">Evry</strain>
    </source>
</reference>
<dbReference type="SUPFAM" id="SSF53659">
    <property type="entry name" value="Isocitrate/Isopropylmalate dehydrogenase-like"/>
    <property type="match status" value="1"/>
</dbReference>
<feature type="domain" description="Phosphate acetyl/butaryl transferase" evidence="4">
    <location>
        <begin position="78"/>
        <end position="294"/>
    </location>
</feature>
<dbReference type="AlphaFoldDB" id="B0VH06"/>
<gene>
    <name evidence="5" type="primary">pta</name>
    <name evidence="5" type="ordered locus">CLOAM0738</name>
</gene>
<sequence length="299" mass="31927">MFKNFAELLSYVKQNRKGTAIIAGAQIESAIEAGVMAKKEGLCESILVGDKQEIIRLIQQKAPDLVNAFAIIDTGSDLRKAAETAVALAKEEKGDLILKGKMESSVILKAALDKEKGLKVSEVISDVFVYEHPEGLKIQTDGGINILPELNEKIAIVKNAVQVAHALGNPKPKVAMICAIETVNPKMPATIDAALIAKMNERGQIPGCVIEGPLAFDNAVDKEAARIKGLTSEVAGAADILVFPNIETGNVHGKMLTYYCHYKIAHVTIGTKVPILIPSRADSGETKMLCMALALATMS</sequence>
<protein>
    <submittedName>
        <fullName evidence="5">Phosphate acetyltransferase</fullName>
        <ecNumber evidence="5">2.3.1.19</ecNumber>
    </submittedName>
</protein>
<dbReference type="STRING" id="459349.CLOAM0738"/>
<dbReference type="PANTHER" id="PTHR43356">
    <property type="entry name" value="PHOSPHATE ACETYLTRANSFERASE"/>
    <property type="match status" value="1"/>
</dbReference>
<dbReference type="InterPro" id="IPR002505">
    <property type="entry name" value="PTA_PTB"/>
</dbReference>
<dbReference type="PIRSF" id="PIRSF000428">
    <property type="entry name" value="P_Ac_trans"/>
    <property type="match status" value="1"/>
</dbReference>
<dbReference type="KEGG" id="caci:CLOAM0738"/>
<name>B0VH06_CLOAI</name>
<dbReference type="PANTHER" id="PTHR43356:SF2">
    <property type="entry name" value="PHOSPHATE ACETYLTRANSFERASE"/>
    <property type="match status" value="1"/>
</dbReference>
<dbReference type="RefSeq" id="WP_015424480.1">
    <property type="nucleotide sequence ID" value="NC_020449.1"/>
</dbReference>
<dbReference type="Pfam" id="PF01515">
    <property type="entry name" value="PTA_PTB"/>
    <property type="match status" value="1"/>
</dbReference>
<proteinExistence type="inferred from homology"/>
<evidence type="ECO:0000256" key="2">
    <source>
        <dbReference type="ARBA" id="ARBA00022679"/>
    </source>
</evidence>